<dbReference type="AlphaFoldDB" id="A0A4P6YGD5"/>
<gene>
    <name evidence="2" type="ORF">E1750_12690</name>
</gene>
<dbReference type="PROSITE" id="PS51257">
    <property type="entry name" value="PROKAR_LIPOPROTEIN"/>
    <property type="match status" value="1"/>
</dbReference>
<dbReference type="Proteomes" id="UP000291124">
    <property type="component" value="Chromosome"/>
</dbReference>
<dbReference type="KEGG" id="fnk:E1750_12690"/>
<evidence type="ECO:0000313" key="3">
    <source>
        <dbReference type="Proteomes" id="UP000291124"/>
    </source>
</evidence>
<dbReference type="Gene3D" id="2.102.10.10">
    <property type="entry name" value="Rieske [2Fe-2S] iron-sulphur domain"/>
    <property type="match status" value="1"/>
</dbReference>
<protein>
    <recommendedName>
        <fullName evidence="4">Rieske domain-containing protein</fullName>
    </recommendedName>
</protein>
<dbReference type="OrthoDB" id="1201186at2"/>
<keyword evidence="3" id="KW-1185">Reference proteome</keyword>
<dbReference type="InterPro" id="IPR036922">
    <property type="entry name" value="Rieske_2Fe-2S_sf"/>
</dbReference>
<feature type="chain" id="PRO_5020758803" description="Rieske domain-containing protein" evidence="1">
    <location>
        <begin position="23"/>
        <end position="150"/>
    </location>
</feature>
<dbReference type="SUPFAM" id="SSF50022">
    <property type="entry name" value="ISP domain"/>
    <property type="match status" value="1"/>
</dbReference>
<dbReference type="GO" id="GO:0051537">
    <property type="term" value="F:2 iron, 2 sulfur cluster binding"/>
    <property type="evidence" value="ECO:0007669"/>
    <property type="project" value="InterPro"/>
</dbReference>
<reference evidence="3" key="1">
    <citation type="submission" date="2019-03" db="EMBL/GenBank/DDBJ databases">
        <title>Flavobacterium sp.</title>
        <authorList>
            <person name="Kim H."/>
        </authorList>
    </citation>
    <scope>NUCLEOTIDE SEQUENCE [LARGE SCALE GENOMIC DNA]</scope>
    <source>
        <strain evidence="3">GS13</strain>
    </source>
</reference>
<keyword evidence="1" id="KW-0732">Signal</keyword>
<dbReference type="RefSeq" id="WP_133277136.1">
    <property type="nucleotide sequence ID" value="NZ_CP037933.1"/>
</dbReference>
<evidence type="ECO:0008006" key="4">
    <source>
        <dbReference type="Google" id="ProtNLM"/>
    </source>
</evidence>
<accession>A0A4P6YGD5</accession>
<evidence type="ECO:0000313" key="2">
    <source>
        <dbReference type="EMBL" id="QBN19620.1"/>
    </source>
</evidence>
<name>A0A4P6YGD5_9FLAO</name>
<evidence type="ECO:0000256" key="1">
    <source>
        <dbReference type="SAM" id="SignalP"/>
    </source>
</evidence>
<dbReference type="EMBL" id="CP037933">
    <property type="protein sequence ID" value="QBN19620.1"/>
    <property type="molecule type" value="Genomic_DNA"/>
</dbReference>
<sequence>MKKYILLLIVFPILFGCSTNSPNNNNPYLPSYQVNTEINLSLPQYSDLKFVSNGVYIPNVGVRGIFVFNTSGTSYNSFDAACPNQALSSCSTMTFKKLDPLDPLKIDKTHVVCACDNAEYSMFSGQSAGKQYPLRQYRVEVNGNVLRVYN</sequence>
<feature type="signal peptide" evidence="1">
    <location>
        <begin position="1"/>
        <end position="22"/>
    </location>
</feature>
<organism evidence="2 3">
    <name type="scientific">Flavobacterium nackdongense</name>
    <dbReference type="NCBI Taxonomy" id="2547394"/>
    <lineage>
        <taxon>Bacteria</taxon>
        <taxon>Pseudomonadati</taxon>
        <taxon>Bacteroidota</taxon>
        <taxon>Flavobacteriia</taxon>
        <taxon>Flavobacteriales</taxon>
        <taxon>Flavobacteriaceae</taxon>
        <taxon>Flavobacterium</taxon>
    </lineage>
</organism>
<proteinExistence type="predicted"/>